<feature type="domain" description="Coenzyme Q-binding protein COQ10 START" evidence="3">
    <location>
        <begin position="10"/>
        <end position="135"/>
    </location>
</feature>
<sequence length="143" mass="16151">MQQVQRSALVGFSAQQMYNLVNKVEDYPKFLPGCVDSKVIEHDQRSMLAEVSIAKAGIRNAFVTRNQLSPDESIVMHLDKGPFKSLLGEWRFEALDEQACKVILDLKFEFSNKLVAAAFGKVFSELANNMVKAFTQRAKEVYT</sequence>
<comment type="similarity">
    <text evidence="1">Belongs to the ribosome association toxin RatA family.</text>
</comment>
<dbReference type="GO" id="GO:0048039">
    <property type="term" value="F:ubiquinone binding"/>
    <property type="evidence" value="ECO:0007669"/>
    <property type="project" value="InterPro"/>
</dbReference>
<dbReference type="PANTHER" id="PTHR12901:SF10">
    <property type="entry name" value="COENZYME Q-BINDING PROTEIN COQ10, MITOCHONDRIAL"/>
    <property type="match status" value="1"/>
</dbReference>
<evidence type="ECO:0000313" key="5">
    <source>
        <dbReference type="Proteomes" id="UP000286482"/>
    </source>
</evidence>
<accession>A0A420E9Z9</accession>
<dbReference type="Proteomes" id="UP000286482">
    <property type="component" value="Unassembled WGS sequence"/>
</dbReference>
<dbReference type="RefSeq" id="WP_120355531.1">
    <property type="nucleotide sequence ID" value="NZ_RAQO01000007.1"/>
</dbReference>
<dbReference type="InterPro" id="IPR044996">
    <property type="entry name" value="COQ10-like"/>
</dbReference>
<evidence type="ECO:0000313" key="4">
    <source>
        <dbReference type="EMBL" id="RKF17507.1"/>
    </source>
</evidence>
<evidence type="ECO:0000256" key="1">
    <source>
        <dbReference type="ARBA" id="ARBA00008918"/>
    </source>
</evidence>
<dbReference type="Gene3D" id="3.30.530.20">
    <property type="match status" value="1"/>
</dbReference>
<dbReference type="EMBL" id="RAQO01000007">
    <property type="protein sequence ID" value="RKF17507.1"/>
    <property type="molecule type" value="Genomic_DNA"/>
</dbReference>
<organism evidence="4 5">
    <name type="scientific">Alginatibacterium sediminis</name>
    <dbReference type="NCBI Taxonomy" id="2164068"/>
    <lineage>
        <taxon>Bacteria</taxon>
        <taxon>Pseudomonadati</taxon>
        <taxon>Pseudomonadota</taxon>
        <taxon>Gammaproteobacteria</taxon>
        <taxon>Alteromonadales</taxon>
        <taxon>Alteromonadaceae</taxon>
        <taxon>Alginatibacterium</taxon>
    </lineage>
</organism>
<dbReference type="AlphaFoldDB" id="A0A420E9Z9"/>
<dbReference type="PANTHER" id="PTHR12901">
    <property type="entry name" value="SPERM PROTEIN HOMOLOG"/>
    <property type="match status" value="1"/>
</dbReference>
<keyword evidence="2" id="KW-1277">Toxin-antitoxin system</keyword>
<proteinExistence type="inferred from homology"/>
<dbReference type="InterPro" id="IPR005031">
    <property type="entry name" value="COQ10_START"/>
</dbReference>
<keyword evidence="5" id="KW-1185">Reference proteome</keyword>
<dbReference type="Pfam" id="PF03364">
    <property type="entry name" value="Polyketide_cyc"/>
    <property type="match status" value="1"/>
</dbReference>
<evidence type="ECO:0000256" key="2">
    <source>
        <dbReference type="ARBA" id="ARBA00022649"/>
    </source>
</evidence>
<comment type="caution">
    <text evidence="4">The sequence shown here is derived from an EMBL/GenBank/DDBJ whole genome shotgun (WGS) entry which is preliminary data.</text>
</comment>
<dbReference type="CDD" id="cd07813">
    <property type="entry name" value="COQ10p_like"/>
    <property type="match status" value="1"/>
</dbReference>
<dbReference type="GO" id="GO:0045333">
    <property type="term" value="P:cellular respiration"/>
    <property type="evidence" value="ECO:0007669"/>
    <property type="project" value="InterPro"/>
</dbReference>
<name>A0A420E9Z9_9ALTE</name>
<dbReference type="OrthoDB" id="9804759at2"/>
<reference evidence="4 5" key="1">
    <citation type="submission" date="2018-09" db="EMBL/GenBank/DDBJ databases">
        <authorList>
            <person name="Wang Z."/>
        </authorList>
    </citation>
    <scope>NUCLEOTIDE SEQUENCE [LARGE SCALE GENOMIC DNA]</scope>
    <source>
        <strain evidence="4 5">ALS 81</strain>
    </source>
</reference>
<protein>
    <submittedName>
        <fullName evidence="4">Type II toxin-antitoxin system RatA family toxin</fullName>
    </submittedName>
</protein>
<dbReference type="InterPro" id="IPR023393">
    <property type="entry name" value="START-like_dom_sf"/>
</dbReference>
<gene>
    <name evidence="4" type="ORF">DBZ36_13780</name>
</gene>
<evidence type="ECO:0000259" key="3">
    <source>
        <dbReference type="Pfam" id="PF03364"/>
    </source>
</evidence>
<dbReference type="SUPFAM" id="SSF55961">
    <property type="entry name" value="Bet v1-like"/>
    <property type="match status" value="1"/>
</dbReference>